<gene>
    <name evidence="2" type="ORF">SAMN04488041_105254</name>
</gene>
<dbReference type="Gene3D" id="1.20.120.520">
    <property type="entry name" value="nmb1532 protein domain like"/>
    <property type="match status" value="1"/>
</dbReference>
<dbReference type="STRING" id="60137.SAMN04488041_105254"/>
<evidence type="ECO:0000259" key="1">
    <source>
        <dbReference type="Pfam" id="PF01814"/>
    </source>
</evidence>
<organism evidence="2 3">
    <name type="scientific">Sulfitobacter pontiacus</name>
    <dbReference type="NCBI Taxonomy" id="60137"/>
    <lineage>
        <taxon>Bacteria</taxon>
        <taxon>Pseudomonadati</taxon>
        <taxon>Pseudomonadota</taxon>
        <taxon>Alphaproteobacteria</taxon>
        <taxon>Rhodobacterales</taxon>
        <taxon>Roseobacteraceae</taxon>
        <taxon>Sulfitobacter</taxon>
    </lineage>
</organism>
<dbReference type="Pfam" id="PF01814">
    <property type="entry name" value="Hemerythrin"/>
    <property type="match status" value="1"/>
</dbReference>
<evidence type="ECO:0000313" key="3">
    <source>
        <dbReference type="Proteomes" id="UP000183076"/>
    </source>
</evidence>
<protein>
    <submittedName>
        <fullName evidence="2">Hemerythrin HHE cation binding domain-containing protein</fullName>
    </submittedName>
</protein>
<proteinExistence type="predicted"/>
<feature type="domain" description="Hemerythrin-like" evidence="1">
    <location>
        <begin position="43"/>
        <end position="186"/>
    </location>
</feature>
<dbReference type="AlphaFoldDB" id="A0A1H3A8S7"/>
<dbReference type="Proteomes" id="UP000183076">
    <property type="component" value="Unassembled WGS sequence"/>
</dbReference>
<sequence>MSNTPPPDPLSLMQRDGLPDPLRALIKAFPRDGWEENPNYSRLIAFWLDRHMMFRRLLDQMEGDAQLAMDRVEPPETYKRKLSRFGGMLINELHGHHHIEDAQYFPVMAQLDRGAAQGFDILDRDHHSLDGILNDLAETANAVLRHEGDAAGFLDSTAAMKQRLDAFKPMLNRHLIDEEELVVPVLLKYAPPQFR</sequence>
<reference evidence="3" key="1">
    <citation type="submission" date="2016-10" db="EMBL/GenBank/DDBJ databases">
        <authorList>
            <person name="Varghese N."/>
            <person name="Submissions S."/>
        </authorList>
    </citation>
    <scope>NUCLEOTIDE SEQUENCE [LARGE SCALE GENOMIC DNA]</scope>
    <source>
        <strain evidence="3">DSM 10014</strain>
    </source>
</reference>
<dbReference type="RefSeq" id="WP_074636570.1">
    <property type="nucleotide sequence ID" value="NZ_CP160849.1"/>
</dbReference>
<evidence type="ECO:0000313" key="2">
    <source>
        <dbReference type="EMBL" id="SDX25975.1"/>
    </source>
</evidence>
<dbReference type="CDD" id="cd12108">
    <property type="entry name" value="Hr-like"/>
    <property type="match status" value="1"/>
</dbReference>
<name>A0A1H3A8S7_9RHOB</name>
<dbReference type="InterPro" id="IPR012312">
    <property type="entry name" value="Hemerythrin-like"/>
</dbReference>
<dbReference type="GeneID" id="94020439"/>
<accession>A0A1H3A8S7</accession>
<dbReference type="EMBL" id="FNNB01000005">
    <property type="protein sequence ID" value="SDX25975.1"/>
    <property type="molecule type" value="Genomic_DNA"/>
</dbReference>